<reference evidence="1 2" key="1">
    <citation type="journal article" date="2024" name="Plant Biotechnol. J.">
        <title>Genome and CRISPR/Cas9 system of a widespread forest tree (Populus alba) in the world.</title>
        <authorList>
            <person name="Liu Y.J."/>
            <person name="Jiang P.F."/>
            <person name="Han X.M."/>
            <person name="Li X.Y."/>
            <person name="Wang H.M."/>
            <person name="Wang Y.J."/>
            <person name="Wang X.X."/>
            <person name="Zeng Q.Y."/>
        </authorList>
    </citation>
    <scope>NUCLEOTIDE SEQUENCE [LARGE SCALE GENOMIC DNA]</scope>
    <source>
        <strain evidence="2">cv. PAL-ZL1</strain>
    </source>
</reference>
<dbReference type="Proteomes" id="UP000309997">
    <property type="component" value="Unassembled WGS sequence"/>
</dbReference>
<proteinExistence type="predicted"/>
<accession>A0ACC4B5W7</accession>
<evidence type="ECO:0000313" key="2">
    <source>
        <dbReference type="Proteomes" id="UP000309997"/>
    </source>
</evidence>
<gene>
    <name evidence="1" type="ORF">D5086_024427</name>
</gene>
<evidence type="ECO:0000313" key="1">
    <source>
        <dbReference type="EMBL" id="KAL3573814.1"/>
    </source>
</evidence>
<name>A0ACC4B5W7_POPAL</name>
<sequence length="115" mass="13026">MRSPVMNLDSPAFYVRQQPWILPSLLLREWSVSLSKLFRFISAVDEVHRETTKMEVVVLTVATACHSILRLLKITLSVPSLRMVRGEFLMDCDSDDTPTNVSLACDSRFLITGLV</sequence>
<comment type="caution">
    <text evidence="1">The sequence shown here is derived from an EMBL/GenBank/DDBJ whole genome shotgun (WGS) entry which is preliminary data.</text>
</comment>
<keyword evidence="2" id="KW-1185">Reference proteome</keyword>
<organism evidence="1 2">
    <name type="scientific">Populus alba</name>
    <name type="common">White poplar</name>
    <dbReference type="NCBI Taxonomy" id="43335"/>
    <lineage>
        <taxon>Eukaryota</taxon>
        <taxon>Viridiplantae</taxon>
        <taxon>Streptophyta</taxon>
        <taxon>Embryophyta</taxon>
        <taxon>Tracheophyta</taxon>
        <taxon>Spermatophyta</taxon>
        <taxon>Magnoliopsida</taxon>
        <taxon>eudicotyledons</taxon>
        <taxon>Gunneridae</taxon>
        <taxon>Pentapetalae</taxon>
        <taxon>rosids</taxon>
        <taxon>fabids</taxon>
        <taxon>Malpighiales</taxon>
        <taxon>Salicaceae</taxon>
        <taxon>Saliceae</taxon>
        <taxon>Populus</taxon>
    </lineage>
</organism>
<protein>
    <submittedName>
        <fullName evidence="1">Uncharacterized protein</fullName>
    </submittedName>
</protein>
<dbReference type="EMBL" id="RCHU02000013">
    <property type="protein sequence ID" value="KAL3573814.1"/>
    <property type="molecule type" value="Genomic_DNA"/>
</dbReference>